<evidence type="ECO:0000256" key="4">
    <source>
        <dbReference type="SAM" id="Phobius"/>
    </source>
</evidence>
<dbReference type="PROSITE" id="PS50885">
    <property type="entry name" value="HAMP"/>
    <property type="match status" value="1"/>
</dbReference>
<evidence type="ECO:0000313" key="8">
    <source>
        <dbReference type="Proteomes" id="UP000325606"/>
    </source>
</evidence>
<dbReference type="Proteomes" id="UP000325606">
    <property type="component" value="Chromosome"/>
</dbReference>
<evidence type="ECO:0000259" key="6">
    <source>
        <dbReference type="PROSITE" id="PS50885"/>
    </source>
</evidence>
<keyword evidence="4" id="KW-1133">Transmembrane helix</keyword>
<keyword evidence="4" id="KW-0472">Membrane</keyword>
<organism evidence="7 8">
    <name type="scientific">Nitrincola iocasae</name>
    <dbReference type="NCBI Taxonomy" id="2614693"/>
    <lineage>
        <taxon>Bacteria</taxon>
        <taxon>Pseudomonadati</taxon>
        <taxon>Pseudomonadota</taxon>
        <taxon>Gammaproteobacteria</taxon>
        <taxon>Oceanospirillales</taxon>
        <taxon>Oceanospirillaceae</taxon>
        <taxon>Nitrincola</taxon>
    </lineage>
</organism>
<dbReference type="CDD" id="cd12913">
    <property type="entry name" value="PDC1_MCP_like"/>
    <property type="match status" value="1"/>
</dbReference>
<keyword evidence="4" id="KW-0812">Transmembrane</keyword>
<dbReference type="RefSeq" id="WP_151056268.1">
    <property type="nucleotide sequence ID" value="NZ_CP044222.1"/>
</dbReference>
<proteinExistence type="inferred from homology"/>
<dbReference type="KEGG" id="nik:F5I99_11885"/>
<dbReference type="CDD" id="cd11386">
    <property type="entry name" value="MCP_signal"/>
    <property type="match status" value="1"/>
</dbReference>
<sequence>MLRSIKAKIAVSAAIGVLVTVFLLIIFSVYSSRQSSSLVRIEVSDLVTKITLEKMMSIAADSSKNIARKLEKGLQAAETLSNAASGLKASQTGQTSVNIDRATFNTILQNVLDADKDLNGVYSAWEPNAFDNLDASNANGQYGNNPDTGRFTPYWVRDASGRVDVQPLVEYDSLEAHPNGVKKGAWFQVPKSTSQPTVTAPLPYVVQGRNVWLATLSSPIMVNDRFVGVTGTDYDLDFVQNLSKSVAESIYKDAAIVRIITSDGLYIADSGNANNIGQSIQGTSSEFGQKIVDQIKLGDIGYFIDEANNTVNVIAPIMLGNTNISWGVAITLDKALVLSEVEDITTKIDSQNKNDAIWQIVIGIVLSVLAVLGMFILARNMSKPIMNAVDMAKEISKGRFDRRLNYSKEDEVGQLSLALDNMANILKSHADVAEKIASGNLNQTVTMAGADDQLGLALKKMLDDLNQLVSEIKTRADIIGSNSDTVSVMSDDLSNGATDSAASVTEISASIAQIATQIRQTASNAEKASGLSLASADSAGDGNNLMEELQVAMSEIEMAGNDINEFIRVIQSIAEQTNLLALNAAIEAARAGEQGRGFAVVADEVRQLASRSAEAVKQTSLLVSASNEKTHKGIALSAQTAEALQKIVQNTHDAAALVREISSASIQQSTGAEQVGIAIQQIDEVSHRNSQTSEKCAIASNELAQEAAKLTSLVGRFNLKK</sequence>
<dbReference type="SUPFAM" id="SSF58104">
    <property type="entry name" value="Methyl-accepting chemotaxis protein (MCP) signaling domain"/>
    <property type="match status" value="1"/>
</dbReference>
<reference evidence="7 8" key="1">
    <citation type="submission" date="2019-09" db="EMBL/GenBank/DDBJ databases">
        <title>Nitrincola iocasae sp. nov., a bacterium isolated from the sediment collected at a cold seep field in South China Sea.</title>
        <authorList>
            <person name="Zhang H."/>
            <person name="Wang H."/>
            <person name="Li C."/>
        </authorList>
    </citation>
    <scope>NUCLEOTIDE SEQUENCE [LARGE SCALE GENOMIC DNA]</scope>
    <source>
        <strain evidence="7 8">KXZD1103</strain>
    </source>
</reference>
<gene>
    <name evidence="7" type="ORF">F5I99_11885</name>
</gene>
<dbReference type="InterPro" id="IPR004089">
    <property type="entry name" value="MCPsignal_dom"/>
</dbReference>
<feature type="domain" description="Methyl-accepting transducer" evidence="5">
    <location>
        <begin position="475"/>
        <end position="704"/>
    </location>
</feature>
<keyword evidence="8" id="KW-1185">Reference proteome</keyword>
<dbReference type="Pfam" id="PF00015">
    <property type="entry name" value="MCPsignal"/>
    <property type="match status" value="1"/>
</dbReference>
<dbReference type="SMART" id="SM00304">
    <property type="entry name" value="HAMP"/>
    <property type="match status" value="1"/>
</dbReference>
<accession>A0A5J6LF17</accession>
<dbReference type="CDD" id="cd06225">
    <property type="entry name" value="HAMP"/>
    <property type="match status" value="1"/>
</dbReference>
<protein>
    <submittedName>
        <fullName evidence="7">HAMP domain-containing protein</fullName>
    </submittedName>
</protein>
<dbReference type="InterPro" id="IPR003660">
    <property type="entry name" value="HAMP_dom"/>
</dbReference>
<evidence type="ECO:0000256" key="1">
    <source>
        <dbReference type="ARBA" id="ARBA00022500"/>
    </source>
</evidence>
<dbReference type="PANTHER" id="PTHR43531">
    <property type="entry name" value="PROTEIN ICFG"/>
    <property type="match status" value="1"/>
</dbReference>
<feature type="domain" description="HAMP" evidence="6">
    <location>
        <begin position="379"/>
        <end position="431"/>
    </location>
</feature>
<dbReference type="GO" id="GO:0007165">
    <property type="term" value="P:signal transduction"/>
    <property type="evidence" value="ECO:0007669"/>
    <property type="project" value="UniProtKB-KW"/>
</dbReference>
<dbReference type="AlphaFoldDB" id="A0A5J6LF17"/>
<evidence type="ECO:0000256" key="2">
    <source>
        <dbReference type="ARBA" id="ARBA00029447"/>
    </source>
</evidence>
<feature type="transmembrane region" description="Helical" evidence="4">
    <location>
        <begin position="9"/>
        <end position="30"/>
    </location>
</feature>
<dbReference type="Gene3D" id="6.10.340.10">
    <property type="match status" value="1"/>
</dbReference>
<dbReference type="GO" id="GO:0005886">
    <property type="term" value="C:plasma membrane"/>
    <property type="evidence" value="ECO:0007669"/>
    <property type="project" value="TreeGrafter"/>
</dbReference>
<dbReference type="PANTHER" id="PTHR43531:SF11">
    <property type="entry name" value="METHYL-ACCEPTING CHEMOTAXIS PROTEIN 3"/>
    <property type="match status" value="1"/>
</dbReference>
<dbReference type="GO" id="GO:0006935">
    <property type="term" value="P:chemotaxis"/>
    <property type="evidence" value="ECO:0007669"/>
    <property type="project" value="UniProtKB-KW"/>
</dbReference>
<keyword evidence="1" id="KW-0145">Chemotaxis</keyword>
<dbReference type="Gene3D" id="3.30.450.20">
    <property type="entry name" value="PAS domain"/>
    <property type="match status" value="1"/>
</dbReference>
<evidence type="ECO:0000313" key="7">
    <source>
        <dbReference type="EMBL" id="QEW07147.1"/>
    </source>
</evidence>
<name>A0A5J6LF17_9GAMM</name>
<keyword evidence="3" id="KW-0807">Transducer</keyword>
<dbReference type="EMBL" id="CP044222">
    <property type="protein sequence ID" value="QEW07147.1"/>
    <property type="molecule type" value="Genomic_DNA"/>
</dbReference>
<dbReference type="Pfam" id="PF00672">
    <property type="entry name" value="HAMP"/>
    <property type="match status" value="1"/>
</dbReference>
<comment type="similarity">
    <text evidence="2">Belongs to the methyl-accepting chemotaxis (MCP) protein family.</text>
</comment>
<dbReference type="GO" id="GO:0004888">
    <property type="term" value="F:transmembrane signaling receptor activity"/>
    <property type="evidence" value="ECO:0007669"/>
    <property type="project" value="TreeGrafter"/>
</dbReference>
<dbReference type="Pfam" id="PF22673">
    <property type="entry name" value="MCP-like_PDC_1"/>
    <property type="match status" value="1"/>
</dbReference>
<dbReference type="Gene3D" id="1.10.287.950">
    <property type="entry name" value="Methyl-accepting chemotaxis protein"/>
    <property type="match status" value="1"/>
</dbReference>
<evidence type="ECO:0000259" key="5">
    <source>
        <dbReference type="PROSITE" id="PS50111"/>
    </source>
</evidence>
<feature type="transmembrane region" description="Helical" evidence="4">
    <location>
        <begin position="356"/>
        <end position="378"/>
    </location>
</feature>
<dbReference type="SMART" id="SM00283">
    <property type="entry name" value="MA"/>
    <property type="match status" value="1"/>
</dbReference>
<evidence type="ECO:0000256" key="3">
    <source>
        <dbReference type="PROSITE-ProRule" id="PRU00284"/>
    </source>
</evidence>
<dbReference type="PROSITE" id="PS50111">
    <property type="entry name" value="CHEMOTAXIS_TRANSDUC_2"/>
    <property type="match status" value="1"/>
</dbReference>
<dbReference type="InterPro" id="IPR051310">
    <property type="entry name" value="MCP_chemotaxis"/>
</dbReference>